<feature type="region of interest" description="Disordered" evidence="1">
    <location>
        <begin position="27"/>
        <end position="73"/>
    </location>
</feature>
<feature type="compositionally biased region" description="Basic and acidic residues" evidence="1">
    <location>
        <begin position="62"/>
        <end position="73"/>
    </location>
</feature>
<dbReference type="EMBL" id="BMAR01000032">
    <property type="protein sequence ID" value="GFR49796.1"/>
    <property type="molecule type" value="Genomic_DNA"/>
</dbReference>
<evidence type="ECO:0000313" key="2">
    <source>
        <dbReference type="EMBL" id="GFR49796.1"/>
    </source>
</evidence>
<evidence type="ECO:0000256" key="1">
    <source>
        <dbReference type="SAM" id="MobiDB-lite"/>
    </source>
</evidence>
<dbReference type="InterPro" id="IPR038052">
    <property type="entry name" value="Chaperonin_RbcX_sf"/>
</dbReference>
<feature type="compositionally biased region" description="Low complexity" evidence="1">
    <location>
        <begin position="217"/>
        <end position="234"/>
    </location>
</feature>
<feature type="compositionally biased region" description="Polar residues" evidence="1">
    <location>
        <begin position="494"/>
        <end position="508"/>
    </location>
</feature>
<dbReference type="Gene3D" id="1.10.1200.210">
    <property type="entry name" value="Chaperonin-like RbcX"/>
    <property type="match status" value="1"/>
</dbReference>
<gene>
    <name evidence="2" type="ORF">Agub_g11734</name>
</gene>
<accession>A0AAD3DXD1</accession>
<protein>
    <submittedName>
        <fullName evidence="2">Uncharacterized protein</fullName>
    </submittedName>
</protein>
<evidence type="ECO:0000313" key="3">
    <source>
        <dbReference type="Proteomes" id="UP001054857"/>
    </source>
</evidence>
<dbReference type="SUPFAM" id="SSF158615">
    <property type="entry name" value="RbcX-like"/>
    <property type="match status" value="1"/>
</dbReference>
<keyword evidence="3" id="KW-1185">Reference proteome</keyword>
<name>A0AAD3DXD1_9CHLO</name>
<proteinExistence type="predicted"/>
<feature type="compositionally biased region" description="Low complexity" evidence="1">
    <location>
        <begin position="464"/>
        <end position="493"/>
    </location>
</feature>
<reference evidence="2 3" key="1">
    <citation type="journal article" date="2021" name="Sci. Rep.">
        <title>Genome sequencing of the multicellular alga Astrephomene provides insights into convergent evolution of germ-soma differentiation.</title>
        <authorList>
            <person name="Yamashita S."/>
            <person name="Yamamoto K."/>
            <person name="Matsuzaki R."/>
            <person name="Suzuki S."/>
            <person name="Yamaguchi H."/>
            <person name="Hirooka S."/>
            <person name="Minakuchi Y."/>
            <person name="Miyagishima S."/>
            <person name="Kawachi M."/>
            <person name="Toyoda A."/>
            <person name="Nozaki H."/>
        </authorList>
    </citation>
    <scope>NUCLEOTIDE SEQUENCE [LARGE SCALE GENOMIC DNA]</scope>
    <source>
        <strain evidence="2 3">NIES-4017</strain>
    </source>
</reference>
<sequence length="559" mass="57686">MLRITRPSAYCGSVYPSLPRRHSFQVHCTASPEPGDTERPSSSKGKSFSNERRRRGRPAHLRSPDDSPLRDGNRDRLLGLLTERAAKTLAYYLLETNHNMHHWVNRFIQEHPIPRDGNWDDVSGDNFLRTLMAMPIEEAMPWGRDPVFHNTSGCEVDPRSLAQRIMEIRSQLAGEFIADLQQVAEENKVLQLEALQASLLSTEDAIADGSAAARQAATSSSSSSSYAASTSSSSLDVAGNGGGSVFEGGAAAARARARRAKRSVLPSQPTPSNWRLRLEVEAQVHGDGSDGSAATSAAAAAAGLGGGGLGIPDSVQTGIISPTWTPQAPLPPSPEAAAADVSAAAAGTPPSPPPLHPEVAELLPLIKSSPDVALTPDVAQMLSSLAVLSSGQLHPDILQALRTAVAAGARLHPEVAELLKLDVAAAPSAAAAAAAEDSKDGTTTATAMTTDVEAAAVAPPPLASSPSASSTAVPSKPTSVSSPAVPPASLASSTEGAPNSGGKNTAGDNTPVAPYSKVTAEAASASPSVQQVVKEAPHAAVEDSITNLQDDICLHSDEE</sequence>
<feature type="region of interest" description="Disordered" evidence="1">
    <location>
        <begin position="217"/>
        <end position="237"/>
    </location>
</feature>
<feature type="compositionally biased region" description="Low complexity" evidence="1">
    <location>
        <begin position="335"/>
        <end position="348"/>
    </location>
</feature>
<organism evidence="2 3">
    <name type="scientific">Astrephomene gubernaculifera</name>
    <dbReference type="NCBI Taxonomy" id="47775"/>
    <lineage>
        <taxon>Eukaryota</taxon>
        <taxon>Viridiplantae</taxon>
        <taxon>Chlorophyta</taxon>
        <taxon>core chlorophytes</taxon>
        <taxon>Chlorophyceae</taxon>
        <taxon>CS clade</taxon>
        <taxon>Chlamydomonadales</taxon>
        <taxon>Astrephomenaceae</taxon>
        <taxon>Astrephomene</taxon>
    </lineage>
</organism>
<dbReference type="Proteomes" id="UP001054857">
    <property type="component" value="Unassembled WGS sequence"/>
</dbReference>
<dbReference type="AlphaFoldDB" id="A0AAD3DXD1"/>
<comment type="caution">
    <text evidence="2">The sequence shown here is derived from an EMBL/GenBank/DDBJ whole genome shotgun (WGS) entry which is preliminary data.</text>
</comment>
<feature type="region of interest" description="Disordered" evidence="1">
    <location>
        <begin position="317"/>
        <end position="356"/>
    </location>
</feature>
<feature type="region of interest" description="Disordered" evidence="1">
    <location>
        <begin position="459"/>
        <end position="559"/>
    </location>
</feature>